<keyword evidence="1" id="KW-1133">Transmembrane helix</keyword>
<name>A0ABV9CEH9_9ACTN</name>
<keyword evidence="3" id="KW-1185">Reference proteome</keyword>
<feature type="transmembrane region" description="Helical" evidence="1">
    <location>
        <begin position="34"/>
        <end position="61"/>
    </location>
</feature>
<evidence type="ECO:0000313" key="2">
    <source>
        <dbReference type="EMBL" id="MFC4531403.1"/>
    </source>
</evidence>
<gene>
    <name evidence="2" type="ORF">ACFO60_11565</name>
</gene>
<keyword evidence="1" id="KW-0812">Transmembrane</keyword>
<dbReference type="NCBIfam" id="NF046117">
    <property type="entry name" value="SCO4848_fam"/>
    <property type="match status" value="1"/>
</dbReference>
<evidence type="ECO:0000256" key="1">
    <source>
        <dbReference type="SAM" id="Phobius"/>
    </source>
</evidence>
<sequence>MTRRTAGFLLVLAAFMVLEWVMLGFNLADGHPTAFYVVHGILIVVNLVLAAAVGVVGWRAWRSWRPADR</sequence>
<dbReference type="RefSeq" id="WP_380840007.1">
    <property type="nucleotide sequence ID" value="NZ_JBHSFP010000006.1"/>
</dbReference>
<reference evidence="3" key="1">
    <citation type="journal article" date="2019" name="Int. J. Syst. Evol. Microbiol.">
        <title>The Global Catalogue of Microorganisms (GCM) 10K type strain sequencing project: providing services to taxonomists for standard genome sequencing and annotation.</title>
        <authorList>
            <consortium name="The Broad Institute Genomics Platform"/>
            <consortium name="The Broad Institute Genome Sequencing Center for Infectious Disease"/>
            <person name="Wu L."/>
            <person name="Ma J."/>
        </authorList>
    </citation>
    <scope>NUCLEOTIDE SEQUENCE [LARGE SCALE GENOMIC DNA]</scope>
    <source>
        <strain evidence="3">CGMCC 4.7132</strain>
    </source>
</reference>
<feature type="transmembrane region" description="Helical" evidence="1">
    <location>
        <begin position="7"/>
        <end position="28"/>
    </location>
</feature>
<organism evidence="2 3">
    <name type="scientific">Sphaerisporangium dianthi</name>
    <dbReference type="NCBI Taxonomy" id="1436120"/>
    <lineage>
        <taxon>Bacteria</taxon>
        <taxon>Bacillati</taxon>
        <taxon>Actinomycetota</taxon>
        <taxon>Actinomycetes</taxon>
        <taxon>Streptosporangiales</taxon>
        <taxon>Streptosporangiaceae</taxon>
        <taxon>Sphaerisporangium</taxon>
    </lineage>
</organism>
<protein>
    <submittedName>
        <fullName evidence="2">SCO4848 family membrane protein</fullName>
    </submittedName>
</protein>
<evidence type="ECO:0000313" key="3">
    <source>
        <dbReference type="Proteomes" id="UP001596004"/>
    </source>
</evidence>
<dbReference type="Pfam" id="PF26606">
    <property type="entry name" value="SCO4848"/>
    <property type="match status" value="1"/>
</dbReference>
<comment type="caution">
    <text evidence="2">The sequence shown here is derived from an EMBL/GenBank/DDBJ whole genome shotgun (WGS) entry which is preliminary data.</text>
</comment>
<dbReference type="InterPro" id="IPR058061">
    <property type="entry name" value="SCO4848-like"/>
</dbReference>
<dbReference type="Proteomes" id="UP001596004">
    <property type="component" value="Unassembled WGS sequence"/>
</dbReference>
<keyword evidence="1" id="KW-0472">Membrane</keyword>
<dbReference type="EMBL" id="JBHSFP010000006">
    <property type="protein sequence ID" value="MFC4531403.1"/>
    <property type="molecule type" value="Genomic_DNA"/>
</dbReference>
<accession>A0ABV9CEH9</accession>
<proteinExistence type="predicted"/>